<keyword evidence="1" id="KW-1133">Transmembrane helix</keyword>
<dbReference type="Proteomes" id="UP000800040">
    <property type="component" value="Unassembled WGS sequence"/>
</dbReference>
<name>A0A6A5KVG6_9PLEO</name>
<accession>A0A6A5KVG6</accession>
<sequence>MARRLTTIPLSEIKRFQVVSIHTKRSFKSGRRLIGFQRPLVRSYDGIPVFLFSFFFFVFLVGGCGRGDFLF</sequence>
<keyword evidence="3" id="KW-1185">Reference proteome</keyword>
<evidence type="ECO:0000313" key="2">
    <source>
        <dbReference type="EMBL" id="KAF1837643.1"/>
    </source>
</evidence>
<protein>
    <submittedName>
        <fullName evidence="2">Uncharacterized protein</fullName>
    </submittedName>
</protein>
<keyword evidence="1" id="KW-0472">Membrane</keyword>
<dbReference type="AlphaFoldDB" id="A0A6A5KVG6"/>
<proteinExistence type="predicted"/>
<organism evidence="2 3">
    <name type="scientific">Decorospora gaudefroyi</name>
    <dbReference type="NCBI Taxonomy" id="184978"/>
    <lineage>
        <taxon>Eukaryota</taxon>
        <taxon>Fungi</taxon>
        <taxon>Dikarya</taxon>
        <taxon>Ascomycota</taxon>
        <taxon>Pezizomycotina</taxon>
        <taxon>Dothideomycetes</taxon>
        <taxon>Pleosporomycetidae</taxon>
        <taxon>Pleosporales</taxon>
        <taxon>Pleosporineae</taxon>
        <taxon>Pleosporaceae</taxon>
        <taxon>Decorospora</taxon>
    </lineage>
</organism>
<gene>
    <name evidence="2" type="ORF">BDW02DRAFT_106847</name>
</gene>
<evidence type="ECO:0000256" key="1">
    <source>
        <dbReference type="SAM" id="Phobius"/>
    </source>
</evidence>
<reference evidence="2" key="1">
    <citation type="submission" date="2020-01" db="EMBL/GenBank/DDBJ databases">
        <authorList>
            <consortium name="DOE Joint Genome Institute"/>
            <person name="Haridas S."/>
            <person name="Albert R."/>
            <person name="Binder M."/>
            <person name="Bloem J."/>
            <person name="Labutti K."/>
            <person name="Salamov A."/>
            <person name="Andreopoulos B."/>
            <person name="Baker S.E."/>
            <person name="Barry K."/>
            <person name="Bills G."/>
            <person name="Bluhm B.H."/>
            <person name="Cannon C."/>
            <person name="Castanera R."/>
            <person name="Culley D.E."/>
            <person name="Daum C."/>
            <person name="Ezra D."/>
            <person name="Gonzalez J.B."/>
            <person name="Henrissat B."/>
            <person name="Kuo A."/>
            <person name="Liang C."/>
            <person name="Lipzen A."/>
            <person name="Lutzoni F."/>
            <person name="Magnuson J."/>
            <person name="Mondo S."/>
            <person name="Nolan M."/>
            <person name="Ohm R."/>
            <person name="Pangilinan J."/>
            <person name="Park H.-J."/>
            <person name="Ramirez L."/>
            <person name="Alfaro M."/>
            <person name="Sun H."/>
            <person name="Tritt A."/>
            <person name="Yoshinaga Y."/>
            <person name="Zwiers L.-H."/>
            <person name="Turgeon B.G."/>
            <person name="Goodwin S.B."/>
            <person name="Spatafora J.W."/>
            <person name="Crous P.W."/>
            <person name="Grigoriev I.V."/>
        </authorList>
    </citation>
    <scope>NUCLEOTIDE SEQUENCE</scope>
    <source>
        <strain evidence="2">P77</strain>
    </source>
</reference>
<evidence type="ECO:0000313" key="3">
    <source>
        <dbReference type="Proteomes" id="UP000800040"/>
    </source>
</evidence>
<dbReference type="EMBL" id="ML975259">
    <property type="protein sequence ID" value="KAF1837643.1"/>
    <property type="molecule type" value="Genomic_DNA"/>
</dbReference>
<keyword evidence="1" id="KW-0812">Transmembrane</keyword>
<feature type="transmembrane region" description="Helical" evidence="1">
    <location>
        <begin position="46"/>
        <end position="65"/>
    </location>
</feature>